<reference evidence="2 3" key="1">
    <citation type="submission" date="2021-02" db="EMBL/GenBank/DDBJ databases">
        <title>Streptomyces spirodelae sp. nov., isolated from duckweed.</title>
        <authorList>
            <person name="Saimee Y."/>
            <person name="Duangmal K."/>
        </authorList>
    </citation>
    <scope>NUCLEOTIDE SEQUENCE [LARGE SCALE GENOMIC DNA]</scope>
    <source>
        <strain evidence="2 3">DW4-2</strain>
    </source>
</reference>
<sequence length="470" mass="49847">MAGQGSGSRGAGLLRGSRRRLGAGALAGLVLVGVALAVPNGEQRTKRCSGAKVTGWRTDERMTRELARYGDDNARFDDWTGGDGTRSVRLPDGRTLWLSADTFLDQVLDQAPGVRGRKPNPVWVRNAALVMSRDGRFERTLLGGTGMRPAALFPGTATADGREVWRWPVQAVVEPRRPGSSEKVVRVLLWQREAGRPPWIFGVPRASQVATLSLPGLRLEGIEPIHRPRHGEIERRVLYGTSAVTQGDWTYIFGADEGSVDGEASRAHLARAPRGRLDDADAWQFWAGSEEEDSGESGQSGESGESGESEESGDSGEGVGKGHGGGVGGGWQDDPERSEPILVGKTVQRGATGTYSVVRHGDSWLLLTMDAGAPDGGGVTDIVSYWACTPTGPWHGPGRVAKPPLPQGAAGVGAVPYNPQGHPEFGAGAGAGKGLLISYDVNVLDAGGAIQRNVAYYRPRFLRLTLGPAR</sequence>
<name>A0ABS3WP91_9ACTN</name>
<feature type="region of interest" description="Disordered" evidence="1">
    <location>
        <begin position="289"/>
        <end position="345"/>
    </location>
</feature>
<protein>
    <recommendedName>
        <fullName evidence="4">DUF4185 domain-containing protein</fullName>
    </recommendedName>
</protein>
<comment type="caution">
    <text evidence="2">The sequence shown here is derived from an EMBL/GenBank/DDBJ whole genome shotgun (WGS) entry which is preliminary data.</text>
</comment>
<proteinExistence type="predicted"/>
<evidence type="ECO:0000256" key="1">
    <source>
        <dbReference type="SAM" id="MobiDB-lite"/>
    </source>
</evidence>
<keyword evidence="3" id="KW-1185">Reference proteome</keyword>
<feature type="compositionally biased region" description="Acidic residues" evidence="1">
    <location>
        <begin position="305"/>
        <end position="314"/>
    </location>
</feature>
<organism evidence="2 3">
    <name type="scientific">Streptomyces spirodelae</name>
    <dbReference type="NCBI Taxonomy" id="2812904"/>
    <lineage>
        <taxon>Bacteria</taxon>
        <taxon>Bacillati</taxon>
        <taxon>Actinomycetota</taxon>
        <taxon>Actinomycetes</taxon>
        <taxon>Kitasatosporales</taxon>
        <taxon>Streptomycetaceae</taxon>
        <taxon>Streptomyces</taxon>
    </lineage>
</organism>
<evidence type="ECO:0008006" key="4">
    <source>
        <dbReference type="Google" id="ProtNLM"/>
    </source>
</evidence>
<dbReference type="Proteomes" id="UP001518976">
    <property type="component" value="Unassembled WGS sequence"/>
</dbReference>
<dbReference type="RefSeq" id="WP_209263721.1">
    <property type="nucleotide sequence ID" value="NZ_JAFFZN010000003.1"/>
</dbReference>
<evidence type="ECO:0000313" key="2">
    <source>
        <dbReference type="EMBL" id="MBO8184934.1"/>
    </source>
</evidence>
<dbReference type="EMBL" id="JAFFZN010000003">
    <property type="protein sequence ID" value="MBO8184934.1"/>
    <property type="molecule type" value="Genomic_DNA"/>
</dbReference>
<evidence type="ECO:0000313" key="3">
    <source>
        <dbReference type="Proteomes" id="UP001518976"/>
    </source>
</evidence>
<feature type="compositionally biased region" description="Gly residues" evidence="1">
    <location>
        <begin position="315"/>
        <end position="331"/>
    </location>
</feature>
<gene>
    <name evidence="2" type="ORF">JW592_05525</name>
</gene>
<accession>A0ABS3WP91</accession>